<organism evidence="1">
    <name type="scientific">Rhizobium sp. ZPR3</name>
    <dbReference type="NCBI Taxonomy" id="3158967"/>
    <lineage>
        <taxon>Bacteria</taxon>
        <taxon>Pseudomonadati</taxon>
        <taxon>Pseudomonadota</taxon>
        <taxon>Alphaproteobacteria</taxon>
        <taxon>Hyphomicrobiales</taxon>
        <taxon>Rhizobiaceae</taxon>
        <taxon>Rhizobium/Agrobacterium group</taxon>
        <taxon>Rhizobium</taxon>
    </lineage>
</organism>
<sequence>MNMNGVLESGITAPASANASVGNGIIGFVGLVAKGGNDCGS</sequence>
<keyword evidence="1" id="KW-0614">Plasmid</keyword>
<accession>A0AAU7S4W6</accession>
<evidence type="ECO:0000313" key="1">
    <source>
        <dbReference type="EMBL" id="XBT97521.1"/>
    </source>
</evidence>
<name>A0AAU7S4W6_9HYPH</name>
<protein>
    <submittedName>
        <fullName evidence="1">Uncharacterized protein</fullName>
    </submittedName>
</protein>
<gene>
    <name evidence="1" type="ORF">ABM479_30115</name>
</gene>
<dbReference type="EMBL" id="CP157962">
    <property type="protein sequence ID" value="XBT97521.1"/>
    <property type="molecule type" value="Genomic_DNA"/>
</dbReference>
<dbReference type="RefSeq" id="WP_349962657.1">
    <property type="nucleotide sequence ID" value="NZ_CP157962.1"/>
</dbReference>
<reference evidence="1" key="1">
    <citation type="submission" date="2024-06" db="EMBL/GenBank/DDBJ databases">
        <authorList>
            <person name="Li T."/>
            <person name="Gao R."/>
        </authorList>
    </citation>
    <scope>NUCLEOTIDE SEQUENCE</scope>
    <source>
        <strain evidence="1">ZPR3</strain>
        <plasmid evidence="1">unnamed2</plasmid>
    </source>
</reference>
<dbReference type="AlphaFoldDB" id="A0AAU7S4W6"/>
<geneLocation type="plasmid" evidence="1">
    <name>unnamed2</name>
</geneLocation>
<proteinExistence type="predicted"/>